<dbReference type="EMBL" id="JBFAIH010000012">
    <property type="protein sequence ID" value="MEV0365104.1"/>
    <property type="molecule type" value="Genomic_DNA"/>
</dbReference>
<reference evidence="3 4" key="1">
    <citation type="submission" date="2024-06" db="EMBL/GenBank/DDBJ databases">
        <title>The Natural Products Discovery Center: Release of the First 8490 Sequenced Strains for Exploring Actinobacteria Biosynthetic Diversity.</title>
        <authorList>
            <person name="Kalkreuter E."/>
            <person name="Kautsar S.A."/>
            <person name="Yang D."/>
            <person name="Bader C.D."/>
            <person name="Teijaro C.N."/>
            <person name="Fluegel L."/>
            <person name="Davis C.M."/>
            <person name="Simpson J.R."/>
            <person name="Lauterbach L."/>
            <person name="Steele A.D."/>
            <person name="Gui C."/>
            <person name="Meng S."/>
            <person name="Li G."/>
            <person name="Viehrig K."/>
            <person name="Ye F."/>
            <person name="Su P."/>
            <person name="Kiefer A.F."/>
            <person name="Nichols A."/>
            <person name="Cepeda A.J."/>
            <person name="Yan W."/>
            <person name="Fan B."/>
            <person name="Jiang Y."/>
            <person name="Adhikari A."/>
            <person name="Zheng C.-J."/>
            <person name="Schuster L."/>
            <person name="Cowan T.M."/>
            <person name="Smanski M.J."/>
            <person name="Chevrette M.G."/>
            <person name="De Carvalho L.P.S."/>
            <person name="Shen B."/>
        </authorList>
    </citation>
    <scope>NUCLEOTIDE SEQUENCE [LARGE SCALE GENOMIC DNA]</scope>
    <source>
        <strain evidence="3 4">NPDC050671</strain>
    </source>
</reference>
<comment type="caution">
    <text evidence="3">The sequence shown here is derived from an EMBL/GenBank/DDBJ whole genome shotgun (WGS) entry which is preliminary data.</text>
</comment>
<protein>
    <recommendedName>
        <fullName evidence="2">TPR repeat domain-containing protein</fullName>
    </recommendedName>
</protein>
<organism evidence="3 4">
    <name type="scientific">Nocardia fusca</name>
    <dbReference type="NCBI Taxonomy" id="941183"/>
    <lineage>
        <taxon>Bacteria</taxon>
        <taxon>Bacillati</taxon>
        <taxon>Actinomycetota</taxon>
        <taxon>Actinomycetes</taxon>
        <taxon>Mycobacteriales</taxon>
        <taxon>Nocardiaceae</taxon>
        <taxon>Nocardia</taxon>
    </lineage>
</organism>
<name>A0ABV3FBL9_9NOCA</name>
<evidence type="ECO:0000256" key="1">
    <source>
        <dbReference type="SAM" id="MobiDB-lite"/>
    </source>
</evidence>
<dbReference type="Pfam" id="PF23275">
    <property type="entry name" value="TPR_23"/>
    <property type="match status" value="1"/>
</dbReference>
<feature type="domain" description="TPR repeat" evidence="2">
    <location>
        <begin position="226"/>
        <end position="459"/>
    </location>
</feature>
<dbReference type="RefSeq" id="WP_357981030.1">
    <property type="nucleotide sequence ID" value="NZ_JBFAIH010000012.1"/>
</dbReference>
<evidence type="ECO:0000313" key="3">
    <source>
        <dbReference type="EMBL" id="MEV0365104.1"/>
    </source>
</evidence>
<accession>A0ABV3FBL9</accession>
<feature type="compositionally biased region" description="Polar residues" evidence="1">
    <location>
        <begin position="311"/>
        <end position="320"/>
    </location>
</feature>
<evidence type="ECO:0000313" key="4">
    <source>
        <dbReference type="Proteomes" id="UP001551658"/>
    </source>
</evidence>
<keyword evidence="4" id="KW-1185">Reference proteome</keyword>
<dbReference type="Proteomes" id="UP001551658">
    <property type="component" value="Unassembled WGS sequence"/>
</dbReference>
<evidence type="ECO:0000259" key="2">
    <source>
        <dbReference type="Pfam" id="PF23275"/>
    </source>
</evidence>
<sequence>MPTRKQVESWNTAKLSEWAAELETDTQHYETALGRMLPHFTGTNWAGAAYDAAADRFTEEHDQGRKLSQEIRDVAGALRNADQRLANERRLLLGKVGEAENDPTCPVRLQVADNWAVSGTGTGLSQQDQQTVTDKVHIHQDAINAAYYSLANAISEVGLGITTATQEVRVRGDLVGDGVSVTSVSPNDSGELGKEDGEALAAWADGSLPDKENTEALEEIAGRLPQGALTDEQLRVLAEGGEVDNLPADVQEYYRGLYQAAGKDGILALSEHLRTEEAAGNPDAAGQLDSLANGLMVVSNEDIGTGRNPDGTLTNPGSYQQLPEDVRQLLESRRTDPDPLEPDVPGGPAAGLQKQWEDTNALAAVLGEANPSYEPGTELGTQMVLKSSDMVQDQYTWPGRDDAAAQLLGIAGRNDDSSHQIWTGEGMPEGYKPEETVRSLLGHDWSGSDNGVAASTMVNRITEEAALPADDPRGERGRQALASLGAMLTTDDNGVWEKNKEGIANSPELSAAISRAVSTNLEAVSVPGMPTGFTQSVVYPDGRVQWNGEEANRLMQLAGYDEEGRVTLTAAIEQYRLDELARAMRENPGNVAGELAASDVGTLTGRADNAIWDALIHKDKMEGEEVLNPTDAMYRAKTFGAQVVGGIADQAVGIVKPVETAVGMTGIEAGSTVENAVKKVLDADPDYNFKQRPSEQVMSAQAVDNANQAILNAAYSAGVLPPQLQTEAGPLRMQDIRANTGAWENFQDFVVAQGLSQYIQDYSQSYQITLGRQGGS</sequence>
<dbReference type="InterPro" id="IPR057037">
    <property type="entry name" value="TPR_rep_actino"/>
</dbReference>
<feature type="region of interest" description="Disordered" evidence="1">
    <location>
        <begin position="300"/>
        <end position="320"/>
    </location>
</feature>
<proteinExistence type="predicted"/>
<gene>
    <name evidence="3" type="ORF">AB0H72_20620</name>
</gene>